<organism evidence="2 3">
    <name type="scientific">Bradyrhizobium icense</name>
    <dbReference type="NCBI Taxonomy" id="1274631"/>
    <lineage>
        <taxon>Bacteria</taxon>
        <taxon>Pseudomonadati</taxon>
        <taxon>Pseudomonadota</taxon>
        <taxon>Alphaproteobacteria</taxon>
        <taxon>Hyphomicrobiales</taxon>
        <taxon>Nitrobacteraceae</taxon>
        <taxon>Bradyrhizobium</taxon>
    </lineage>
</organism>
<keyword evidence="3" id="KW-1185">Reference proteome</keyword>
<reference evidence="2 3" key="1">
    <citation type="submission" date="2016-07" db="EMBL/GenBank/DDBJ databases">
        <title>Complete genome sequence of Bradyrhizobium icense LMTR 13T, a potential inoculant strain isolated from lima bean (Phaseolus lunatus) in Peru.</title>
        <authorList>
            <person name="Ormeno-Orrillo E."/>
            <person name="Duran D."/>
            <person name="Rogel M.A."/>
            <person name="Rey L."/>
            <person name="Imperial J."/>
            <person name="Ruiz-Argueso T."/>
            <person name="Martinez-Romero E."/>
        </authorList>
    </citation>
    <scope>NUCLEOTIDE SEQUENCE [LARGE SCALE GENOMIC DNA]</scope>
    <source>
        <strain evidence="2 3">LMTR 13</strain>
    </source>
</reference>
<proteinExistence type="predicted"/>
<dbReference type="AlphaFoldDB" id="A0A1B1UBZ6"/>
<dbReference type="RefSeq" id="WP_065727570.1">
    <property type="nucleotide sequence ID" value="NZ_CP016428.1"/>
</dbReference>
<gene>
    <name evidence="2" type="ORF">LMTR13_09015</name>
</gene>
<protein>
    <submittedName>
        <fullName evidence="2">Uncharacterized protein</fullName>
    </submittedName>
</protein>
<evidence type="ECO:0000256" key="1">
    <source>
        <dbReference type="SAM" id="SignalP"/>
    </source>
</evidence>
<dbReference type="KEGG" id="bic:LMTR13_09015"/>
<dbReference type="Proteomes" id="UP000092839">
    <property type="component" value="Chromosome"/>
</dbReference>
<feature type="signal peptide" evidence="1">
    <location>
        <begin position="1"/>
        <end position="21"/>
    </location>
</feature>
<evidence type="ECO:0000313" key="2">
    <source>
        <dbReference type="EMBL" id="ANW00289.1"/>
    </source>
</evidence>
<accession>A0A1B1UBZ6</accession>
<evidence type="ECO:0000313" key="3">
    <source>
        <dbReference type="Proteomes" id="UP000092839"/>
    </source>
</evidence>
<dbReference type="OrthoDB" id="8221898at2"/>
<keyword evidence="1" id="KW-0732">Signal</keyword>
<feature type="chain" id="PRO_5008530334" evidence="1">
    <location>
        <begin position="22"/>
        <end position="202"/>
    </location>
</feature>
<dbReference type="EMBL" id="CP016428">
    <property type="protein sequence ID" value="ANW00289.1"/>
    <property type="molecule type" value="Genomic_DNA"/>
</dbReference>
<sequence>MQRCLAAFAIAASLFAPVVHANDALEAKVRAYVPVVSLAKVCDIRINDATLGDHRAMLEAVKSDPNANKLAYRLHYETQTAYIKARDGGQRVAFCKDFIAANSQYAKARFTTVVEGHLSEVSASVQKAIAHNVCGAPPAKLSKADWKPYAYIKKMLQTEHKLTKENAETNGWNVTEETSAVTEQFCAAVKTRASPPPKSEPR</sequence>
<name>A0A1B1UBZ6_9BRAD</name>